<proteinExistence type="predicted"/>
<name>A0ABM9PRR0_9FLAO</name>
<gene>
    <name evidence="1" type="ORF">T190115A13A_80076</name>
</gene>
<dbReference type="EMBL" id="CAXJRC010000045">
    <property type="protein sequence ID" value="CAL2108501.1"/>
    <property type="molecule type" value="Genomic_DNA"/>
</dbReference>
<dbReference type="NCBIfam" id="TIGR03519">
    <property type="entry name" value="T9SS_PorP_fam"/>
    <property type="match status" value="1"/>
</dbReference>
<dbReference type="RefSeq" id="WP_348740109.1">
    <property type="nucleotide sequence ID" value="NZ_CAXJRC010000045.1"/>
</dbReference>
<keyword evidence="2" id="KW-1185">Reference proteome</keyword>
<sequence>MRKQIHFLILFFCCYVQIKAQETLPIYADYLSDNVYLLHPAAAGIGDCGKIRLTARQQWVGVKNSPELQTLSFHANGGEYSNTGYGLVLFNDSNGYHSQRAVQGTYAYHINFGNENLFNQLSFGLSLSAVQNEVDQTGFFNDPAVNQVIESSFYFNADFGLGYHYKGFSSYLTIKNILLSAKSKLDDNFESLNLRNFIIGGAYFFGDEEKLQYEPSVMFQFKEGTGEKIMDLNFKVYKKMTNMQLWGAISYRKNFDSSVFGNSQYITPIVGVNYKKFMFAYTYTKQTGDLIFSNGNFHQISLGMNILCRKRRASACPNINGSF</sequence>
<comment type="caution">
    <text evidence="1">The sequence shown here is derived from an EMBL/GenBank/DDBJ whole genome shotgun (WGS) entry which is preliminary data.</text>
</comment>
<accession>A0ABM9PRR0</accession>
<dbReference type="InterPro" id="IPR019861">
    <property type="entry name" value="PorP/SprF_Bacteroidetes"/>
</dbReference>
<reference evidence="1 2" key="1">
    <citation type="submission" date="2024-05" db="EMBL/GenBank/DDBJ databases">
        <authorList>
            <person name="Duchaud E."/>
        </authorList>
    </citation>
    <scope>NUCLEOTIDE SEQUENCE [LARGE SCALE GENOMIC DNA]</scope>
    <source>
        <strain evidence="1">Ena-SAMPLE-TAB-13-05-2024-13:56:06:370-140305</strain>
    </source>
</reference>
<evidence type="ECO:0000313" key="2">
    <source>
        <dbReference type="Proteomes" id="UP001497602"/>
    </source>
</evidence>
<organism evidence="1 2">
    <name type="scientific">Tenacibaculum vairaonense</name>
    <dbReference type="NCBI Taxonomy" id="3137860"/>
    <lineage>
        <taxon>Bacteria</taxon>
        <taxon>Pseudomonadati</taxon>
        <taxon>Bacteroidota</taxon>
        <taxon>Flavobacteriia</taxon>
        <taxon>Flavobacteriales</taxon>
        <taxon>Flavobacteriaceae</taxon>
        <taxon>Tenacibaculum</taxon>
    </lineage>
</organism>
<dbReference type="Proteomes" id="UP001497602">
    <property type="component" value="Unassembled WGS sequence"/>
</dbReference>
<evidence type="ECO:0000313" key="1">
    <source>
        <dbReference type="EMBL" id="CAL2108501.1"/>
    </source>
</evidence>
<protein>
    <submittedName>
        <fullName evidence="1">Type IX secretion system membrane protein, PorP/SprF family</fullName>
    </submittedName>
</protein>
<dbReference type="Pfam" id="PF11751">
    <property type="entry name" value="PorP_SprF"/>
    <property type="match status" value="1"/>
</dbReference>